<name>Q9TRB6_PIG</name>
<protein>
    <submittedName>
        <fullName>FOLLIPSIN</fullName>
    </submittedName>
</protein>
<dbReference type="AlphaFoldDB" id="Q9TRB6"/>
<sequence length="18" mass="1942">IVGGTDSFLGQYPTQVFL</sequence>
<organism>
    <name type="scientific">Sus scrofa</name>
    <name type="common">Pig</name>
    <dbReference type="NCBI Taxonomy" id="9823"/>
    <lineage>
        <taxon>Eukaryota</taxon>
        <taxon>Metazoa</taxon>
        <taxon>Chordata</taxon>
        <taxon>Craniata</taxon>
        <taxon>Vertebrata</taxon>
        <taxon>Euteleostomi</taxon>
        <taxon>Mammalia</taxon>
        <taxon>Eutheria</taxon>
        <taxon>Laurasiatheria</taxon>
        <taxon>Artiodactyla</taxon>
        <taxon>Suina</taxon>
        <taxon>Suidae</taxon>
        <taxon>Sus</taxon>
    </lineage>
</organism>
<keyword id="KW-0903">Direct protein sequencing</keyword>
<accession>Q9TRB6</accession>
<reference key="1">
    <citation type="journal article" date="1994" name="J. Biol. Chem.">
        <title>Purification, characterization, and localization of follipsin, a novel serine proteinase from the fluid of porcine ovarian follicles.</title>
        <authorList>
            <person name="Hamabata T."/>
            <person name="Okimura H."/>
            <person name="Yokoyama N."/>
            <person name="Takahashi T."/>
            <person name="Takahashi K."/>
        </authorList>
    </citation>
    <scope>PROTEIN SEQUENCE</scope>
</reference>
<proteinExistence type="evidence at protein level"/>